<comment type="caution">
    <text evidence="5">The sequence shown here is derived from an EMBL/GenBank/DDBJ whole genome shotgun (WGS) entry which is preliminary data.</text>
</comment>
<dbReference type="Gene3D" id="1.10.10.10">
    <property type="entry name" value="Winged helix-like DNA-binding domain superfamily/Winged helix DNA-binding domain"/>
    <property type="match status" value="1"/>
</dbReference>
<gene>
    <name evidence="5" type="ORF">JFN88_08820</name>
</gene>
<sequence length="81" mass="9445">MPSYLYVKIKEDIKKRFQDGELPDEARLPSSRDFARGYRSSVNTLEKAVKELCVEGWLRRDNRSGTENEILAIFPRKEILA</sequence>
<name>A0A934MKT2_9BACL</name>
<feature type="domain" description="HTH gntR-type" evidence="4">
    <location>
        <begin position="3"/>
        <end position="71"/>
    </location>
</feature>
<evidence type="ECO:0000256" key="3">
    <source>
        <dbReference type="ARBA" id="ARBA00023163"/>
    </source>
</evidence>
<dbReference type="SUPFAM" id="SSF46785">
    <property type="entry name" value="Winged helix' DNA-binding domain"/>
    <property type="match status" value="1"/>
</dbReference>
<dbReference type="InterPro" id="IPR036390">
    <property type="entry name" value="WH_DNA-bd_sf"/>
</dbReference>
<dbReference type="InterPro" id="IPR036388">
    <property type="entry name" value="WH-like_DNA-bd_sf"/>
</dbReference>
<dbReference type="GO" id="GO:0003700">
    <property type="term" value="F:DNA-binding transcription factor activity"/>
    <property type="evidence" value="ECO:0007669"/>
    <property type="project" value="InterPro"/>
</dbReference>
<protein>
    <submittedName>
        <fullName evidence="5">GntR family transcriptional regulator</fullName>
    </submittedName>
</protein>
<dbReference type="Pfam" id="PF00392">
    <property type="entry name" value="GntR"/>
    <property type="match status" value="1"/>
</dbReference>
<evidence type="ECO:0000259" key="4">
    <source>
        <dbReference type="PROSITE" id="PS50949"/>
    </source>
</evidence>
<organism evidence="5 6">
    <name type="scientific">Paenibacillus roseus</name>
    <dbReference type="NCBI Taxonomy" id="2798579"/>
    <lineage>
        <taxon>Bacteria</taxon>
        <taxon>Bacillati</taxon>
        <taxon>Bacillota</taxon>
        <taxon>Bacilli</taxon>
        <taxon>Bacillales</taxon>
        <taxon>Paenibacillaceae</taxon>
        <taxon>Paenibacillus</taxon>
    </lineage>
</organism>
<evidence type="ECO:0000256" key="2">
    <source>
        <dbReference type="ARBA" id="ARBA00023125"/>
    </source>
</evidence>
<keyword evidence="3" id="KW-0804">Transcription</keyword>
<keyword evidence="2" id="KW-0238">DNA-binding</keyword>
<accession>A0A934MKT2</accession>
<evidence type="ECO:0000313" key="5">
    <source>
        <dbReference type="EMBL" id="MBJ6361405.1"/>
    </source>
</evidence>
<keyword evidence="6" id="KW-1185">Reference proteome</keyword>
<proteinExistence type="predicted"/>
<dbReference type="InterPro" id="IPR000524">
    <property type="entry name" value="Tscrpt_reg_HTH_GntR"/>
</dbReference>
<dbReference type="PROSITE" id="PS50949">
    <property type="entry name" value="HTH_GNTR"/>
    <property type="match status" value="1"/>
</dbReference>
<keyword evidence="1" id="KW-0805">Transcription regulation</keyword>
<evidence type="ECO:0000313" key="6">
    <source>
        <dbReference type="Proteomes" id="UP000640274"/>
    </source>
</evidence>
<dbReference type="Proteomes" id="UP000640274">
    <property type="component" value="Unassembled WGS sequence"/>
</dbReference>
<evidence type="ECO:0000256" key="1">
    <source>
        <dbReference type="ARBA" id="ARBA00023015"/>
    </source>
</evidence>
<dbReference type="GO" id="GO:0003677">
    <property type="term" value="F:DNA binding"/>
    <property type="evidence" value="ECO:0007669"/>
    <property type="project" value="UniProtKB-KW"/>
</dbReference>
<dbReference type="EMBL" id="JAELUP010000026">
    <property type="protein sequence ID" value="MBJ6361405.1"/>
    <property type="molecule type" value="Genomic_DNA"/>
</dbReference>
<reference evidence="5" key="1">
    <citation type="submission" date="2020-12" db="EMBL/GenBank/DDBJ databases">
        <authorList>
            <person name="Huq M.A."/>
        </authorList>
    </citation>
    <scope>NUCLEOTIDE SEQUENCE</scope>
    <source>
        <strain evidence="5">MAHUQ-46</strain>
    </source>
</reference>
<dbReference type="RefSeq" id="WP_199018956.1">
    <property type="nucleotide sequence ID" value="NZ_JAELUP010000026.1"/>
</dbReference>
<dbReference type="AlphaFoldDB" id="A0A934MKT2"/>